<gene>
    <name evidence="1" type="ORF">SAMN05444372_106210</name>
</gene>
<name>A0A1M5KCR1_9FLAO</name>
<keyword evidence="2" id="KW-1185">Reference proteome</keyword>
<proteinExistence type="predicted"/>
<organism evidence="1 2">
    <name type="scientific">Flavobacterium micromati</name>
    <dbReference type="NCBI Taxonomy" id="229205"/>
    <lineage>
        <taxon>Bacteria</taxon>
        <taxon>Pseudomonadati</taxon>
        <taxon>Bacteroidota</taxon>
        <taxon>Flavobacteriia</taxon>
        <taxon>Flavobacteriales</taxon>
        <taxon>Flavobacteriaceae</taxon>
        <taxon>Flavobacterium</taxon>
    </lineage>
</organism>
<dbReference type="OrthoDB" id="9793489at2"/>
<evidence type="ECO:0000313" key="1">
    <source>
        <dbReference type="EMBL" id="SHG50724.1"/>
    </source>
</evidence>
<dbReference type="Proteomes" id="UP000184020">
    <property type="component" value="Unassembled WGS sequence"/>
</dbReference>
<dbReference type="RefSeq" id="WP_073019122.1">
    <property type="nucleotide sequence ID" value="NZ_FQWF01000006.1"/>
</dbReference>
<sequence length="73" mass="8116">MKNKIALTLFLAILAGHSFDQKINVAKLDSLFQILETNNKFMGSIAVFQNGALLFSKSIGMDKIESIKKSRNL</sequence>
<evidence type="ECO:0008006" key="3">
    <source>
        <dbReference type="Google" id="ProtNLM"/>
    </source>
</evidence>
<protein>
    <recommendedName>
        <fullName evidence="3">Beta-lactamase</fullName>
    </recommendedName>
</protein>
<evidence type="ECO:0000313" key="2">
    <source>
        <dbReference type="Proteomes" id="UP000184020"/>
    </source>
</evidence>
<dbReference type="AlphaFoldDB" id="A0A1M5KCR1"/>
<accession>A0A1M5KCR1</accession>
<dbReference type="STRING" id="229205.SAMN05444372_106210"/>
<dbReference type="EMBL" id="FQWF01000006">
    <property type="protein sequence ID" value="SHG50724.1"/>
    <property type="molecule type" value="Genomic_DNA"/>
</dbReference>
<reference evidence="2" key="1">
    <citation type="submission" date="2016-11" db="EMBL/GenBank/DDBJ databases">
        <authorList>
            <person name="Varghese N."/>
            <person name="Submissions S."/>
        </authorList>
    </citation>
    <scope>NUCLEOTIDE SEQUENCE [LARGE SCALE GENOMIC DNA]</scope>
    <source>
        <strain evidence="2">DSM 17659</strain>
    </source>
</reference>